<feature type="compositionally biased region" description="Polar residues" evidence="2">
    <location>
        <begin position="79"/>
        <end position="89"/>
    </location>
</feature>
<reference evidence="4" key="1">
    <citation type="submission" date="2012-01" db="EMBL/GenBank/DDBJ databases">
        <title>The Genome Sequence of Oreochromis niloticus (Nile Tilapia).</title>
        <authorList>
            <consortium name="Broad Institute Genome Assembly Team"/>
            <consortium name="Broad Institute Sequencing Platform"/>
            <person name="Di Palma F."/>
            <person name="Johnson J."/>
            <person name="Lander E.S."/>
            <person name="Lindblad-Toh K."/>
        </authorList>
    </citation>
    <scope>NUCLEOTIDE SEQUENCE [LARGE SCALE GENOMIC DNA]</scope>
</reference>
<feature type="region of interest" description="Disordered" evidence="2">
    <location>
        <begin position="1"/>
        <end position="28"/>
    </location>
</feature>
<accession>I3J4X7</accession>
<feature type="compositionally biased region" description="Polar residues" evidence="2">
    <location>
        <begin position="1"/>
        <end position="14"/>
    </location>
</feature>
<dbReference type="Ensembl" id="ENSONIT00000003918.2">
    <property type="protein sequence ID" value="ENSONIP00000003917.2"/>
    <property type="gene ID" value="ENSONIG00000003125.2"/>
</dbReference>
<keyword evidence="4" id="KW-1185">Reference proteome</keyword>
<dbReference type="HOGENOM" id="CLU_057527_0_0_1"/>
<dbReference type="Pfam" id="PF08227">
    <property type="entry name" value="DASH_Hsk3"/>
    <property type="match status" value="1"/>
</dbReference>
<feature type="coiled-coil region" evidence="1">
    <location>
        <begin position="197"/>
        <end position="224"/>
    </location>
</feature>
<dbReference type="PANTHER" id="PTHR13066">
    <property type="entry name" value="BASIC LEUCINE ZIPPER NUCLEAR FACTOR 1 BLZF1 PROTEIN"/>
    <property type="match status" value="1"/>
</dbReference>
<evidence type="ECO:0000313" key="4">
    <source>
        <dbReference type="Proteomes" id="UP000005207"/>
    </source>
</evidence>
<proteinExistence type="predicted"/>
<dbReference type="GO" id="GO:0043001">
    <property type="term" value="P:Golgi to plasma membrane protein transport"/>
    <property type="evidence" value="ECO:0007669"/>
    <property type="project" value="InterPro"/>
</dbReference>
<protein>
    <submittedName>
        <fullName evidence="3">Basic leucine zipper nuclear factor 1</fullName>
    </submittedName>
</protein>
<dbReference type="InterPro" id="IPR027095">
    <property type="entry name" value="Golgin-45"/>
</dbReference>
<keyword evidence="1" id="KW-0175">Coiled coil</keyword>
<dbReference type="GO" id="GO:0007030">
    <property type="term" value="P:Golgi organization"/>
    <property type="evidence" value="ECO:0007669"/>
    <property type="project" value="InterPro"/>
</dbReference>
<feature type="region of interest" description="Disordered" evidence="2">
    <location>
        <begin position="65"/>
        <end position="91"/>
    </location>
</feature>
<dbReference type="GO" id="GO:0000139">
    <property type="term" value="C:Golgi membrane"/>
    <property type="evidence" value="ECO:0007669"/>
    <property type="project" value="TreeGrafter"/>
</dbReference>
<dbReference type="PANTHER" id="PTHR13066:SF2">
    <property type="entry name" value="GOLGIN-45"/>
    <property type="match status" value="1"/>
</dbReference>
<reference evidence="3" key="2">
    <citation type="submission" date="2025-08" db="UniProtKB">
        <authorList>
            <consortium name="Ensembl"/>
        </authorList>
    </citation>
    <scope>IDENTIFICATION</scope>
</reference>
<evidence type="ECO:0000256" key="2">
    <source>
        <dbReference type="SAM" id="MobiDB-lite"/>
    </source>
</evidence>
<dbReference type="GeneTree" id="ENSGT00390000009400"/>
<evidence type="ECO:0000313" key="3">
    <source>
        <dbReference type="Ensembl" id="ENSONIP00000003917.2"/>
    </source>
</evidence>
<name>I3J4X7_ORENI</name>
<dbReference type="Proteomes" id="UP000005207">
    <property type="component" value="Linkage group LG1"/>
</dbReference>
<dbReference type="STRING" id="8128.ENSONIP00000037568"/>
<dbReference type="InterPro" id="IPR013183">
    <property type="entry name" value="Hsk3-like"/>
</dbReference>
<reference evidence="3" key="3">
    <citation type="submission" date="2025-09" db="UniProtKB">
        <authorList>
            <consortium name="Ensembl"/>
        </authorList>
    </citation>
    <scope>IDENTIFICATION</scope>
</reference>
<organism evidence="3 4">
    <name type="scientific">Oreochromis niloticus</name>
    <name type="common">Nile tilapia</name>
    <name type="synonym">Tilapia nilotica</name>
    <dbReference type="NCBI Taxonomy" id="8128"/>
    <lineage>
        <taxon>Eukaryota</taxon>
        <taxon>Metazoa</taxon>
        <taxon>Chordata</taxon>
        <taxon>Craniata</taxon>
        <taxon>Vertebrata</taxon>
        <taxon>Euteleostomi</taxon>
        <taxon>Actinopterygii</taxon>
        <taxon>Neopterygii</taxon>
        <taxon>Teleostei</taxon>
        <taxon>Neoteleostei</taxon>
        <taxon>Acanthomorphata</taxon>
        <taxon>Ovalentaria</taxon>
        <taxon>Cichlomorphae</taxon>
        <taxon>Cichliformes</taxon>
        <taxon>Cichlidae</taxon>
        <taxon>African cichlids</taxon>
        <taxon>Pseudocrenilabrinae</taxon>
        <taxon>Oreochromini</taxon>
        <taxon>Oreochromis</taxon>
    </lineage>
</organism>
<sequence>VKSAEVNLSKNSASVPVRGPGDGMETEKPPAILEPLGVLHLGKVSREACTEVEAVRIMVPRAAISRSSRTGATEAKGETGQQAEEQGSPSLPLVEDWRGQLVKLQNSERRLLQDKEGLSNQLRVQTEVNRELKKLLVASVGDDLQYHFERLSREKNQLILENEALGRSLAHTAEQLERMSIQCDVWRSKFLASRVMAEELTNARAALQRQTREAQGAIQDLLLEREEFSRDMMLTHRSLEQLLVSLQWGRQQTYYPSSQPLSTGELAVSNHKLADAINAHLLGNSGGSSTNAAKSSSAAVLKSLDPISCSENKAESPLSDSAPSNFLNSKKSIGRFHPYTRYENITFNCCERCTGDILVL</sequence>
<gene>
    <name evidence="3" type="primary">BLZF1</name>
    <name evidence="3" type="synonym">blzf1</name>
</gene>
<dbReference type="AlphaFoldDB" id="I3J4X7"/>
<evidence type="ECO:0000256" key="1">
    <source>
        <dbReference type="SAM" id="Coils"/>
    </source>
</evidence>